<name>A0A382B2C6_9ZZZZ</name>
<gene>
    <name evidence="1" type="ORF">METZ01_LOCUS160608</name>
</gene>
<sequence>MTNRLSEVIESNAVERLATGFVFTEGPL</sequence>
<feature type="non-terminal residue" evidence="1">
    <location>
        <position position="28"/>
    </location>
</feature>
<organism evidence="1">
    <name type="scientific">marine metagenome</name>
    <dbReference type="NCBI Taxonomy" id="408172"/>
    <lineage>
        <taxon>unclassified sequences</taxon>
        <taxon>metagenomes</taxon>
        <taxon>ecological metagenomes</taxon>
    </lineage>
</organism>
<proteinExistence type="predicted"/>
<dbReference type="EMBL" id="UINC01027831">
    <property type="protein sequence ID" value="SVB07754.1"/>
    <property type="molecule type" value="Genomic_DNA"/>
</dbReference>
<reference evidence="1" key="1">
    <citation type="submission" date="2018-05" db="EMBL/GenBank/DDBJ databases">
        <authorList>
            <person name="Lanie J.A."/>
            <person name="Ng W.-L."/>
            <person name="Kazmierczak K.M."/>
            <person name="Andrzejewski T.M."/>
            <person name="Davidsen T.M."/>
            <person name="Wayne K.J."/>
            <person name="Tettelin H."/>
            <person name="Glass J.I."/>
            <person name="Rusch D."/>
            <person name="Podicherti R."/>
            <person name="Tsui H.-C.T."/>
            <person name="Winkler M.E."/>
        </authorList>
    </citation>
    <scope>NUCLEOTIDE SEQUENCE</scope>
</reference>
<dbReference type="AlphaFoldDB" id="A0A382B2C6"/>
<accession>A0A382B2C6</accession>
<protein>
    <submittedName>
        <fullName evidence="1">Uncharacterized protein</fullName>
    </submittedName>
</protein>
<evidence type="ECO:0000313" key="1">
    <source>
        <dbReference type="EMBL" id="SVB07754.1"/>
    </source>
</evidence>